<dbReference type="OrthoDB" id="411632at2759"/>
<evidence type="ECO:0000313" key="3">
    <source>
        <dbReference type="Proteomes" id="UP000242913"/>
    </source>
</evidence>
<dbReference type="AlphaFoldDB" id="A0A238BV18"/>
<name>A0A238BV18_9BILA</name>
<feature type="transmembrane region" description="Helical" evidence="1">
    <location>
        <begin position="25"/>
        <end position="44"/>
    </location>
</feature>
<dbReference type="Proteomes" id="UP000242913">
    <property type="component" value="Unassembled WGS sequence"/>
</dbReference>
<protein>
    <submittedName>
        <fullName evidence="2">Uncharacterized protein</fullName>
    </submittedName>
</protein>
<sequence>MFHSSISDEKCTRQTDEAMKYSGRWLLGIVFLVVALGFIFFLLFNIHRQVSTERSDLLVDYFYDQYTDQKDSEDDTFDTQQITDAFQESSTNVEQLTSSQIKITSQSEEVNENSAKLSHYTDYTKKSIEDDMIQAVQQTEIKLDDEIFSKFLHPLINSKISKITPLEEKFNLNLANFPNATKIDALLTSKLIATDSVLSHGRSAYSKMPIIREFSTSNNLATSDPVLIKNNIESDTNQIAMKSTKFIKNLQNLRKATVSMSNLTTVSPHLQQENIVTIDKETETEVEDKEIEEKEDNEYEDFLDTNSAATTSISTTTTISSTSNTIPGDLLKLKNCLVIYTDSRGAEFVRQTRDAYNTQIFEMSMHDLPLYRYRGEMEGIIRREQKGDWRFSPKTRYHPEANSADYNIIVNSKPYFLYNATQSTRFRASDRMFVWIDAGYGHGRKGIIPDHCHWRPQLRRDRITIIQLTPIHDKLSRYSINDLYRVDWVVLSGGFIAGDSYSINRFYRFYQKSFMELLDSGRIDDDQTILTLMLKHYATLFNPLPSNGDWYAIFRLFPCNDRQKLPDITSSFYELIGLEIKNERMQEMEHSADHLNEGYLRIVFFARGWKQTTCFHNRRIALFCEVVKSPDISIHGCNRERKNKTEETEKT</sequence>
<gene>
    <name evidence="2" type="ORF">X798_04160</name>
</gene>
<keyword evidence="3" id="KW-1185">Reference proteome</keyword>
<keyword evidence="1" id="KW-1133">Transmembrane helix</keyword>
<keyword evidence="1" id="KW-0812">Transmembrane</keyword>
<dbReference type="EMBL" id="KZ270002">
    <property type="protein sequence ID" value="OZC08834.1"/>
    <property type="molecule type" value="Genomic_DNA"/>
</dbReference>
<evidence type="ECO:0000313" key="2">
    <source>
        <dbReference type="EMBL" id="OZC08834.1"/>
    </source>
</evidence>
<dbReference type="Pfam" id="PF09612">
    <property type="entry name" value="HtrL_YibB"/>
    <property type="match status" value="1"/>
</dbReference>
<dbReference type="InterPro" id="IPR011735">
    <property type="entry name" value="WlaTC/HtrL_glycosyltransf"/>
</dbReference>
<proteinExistence type="predicted"/>
<evidence type="ECO:0000256" key="1">
    <source>
        <dbReference type="SAM" id="Phobius"/>
    </source>
</evidence>
<organism evidence="2 3">
    <name type="scientific">Onchocerca flexuosa</name>
    <dbReference type="NCBI Taxonomy" id="387005"/>
    <lineage>
        <taxon>Eukaryota</taxon>
        <taxon>Metazoa</taxon>
        <taxon>Ecdysozoa</taxon>
        <taxon>Nematoda</taxon>
        <taxon>Chromadorea</taxon>
        <taxon>Rhabditida</taxon>
        <taxon>Spirurina</taxon>
        <taxon>Spiruromorpha</taxon>
        <taxon>Filarioidea</taxon>
        <taxon>Onchocercidae</taxon>
        <taxon>Onchocerca</taxon>
    </lineage>
</organism>
<accession>A0A238BV18</accession>
<keyword evidence="1" id="KW-0472">Membrane</keyword>
<reference evidence="2 3" key="1">
    <citation type="submission" date="2015-12" db="EMBL/GenBank/DDBJ databases">
        <title>Draft genome of the nematode, Onchocerca flexuosa.</title>
        <authorList>
            <person name="Mitreva M."/>
        </authorList>
    </citation>
    <scope>NUCLEOTIDE SEQUENCE [LARGE SCALE GENOMIC DNA]</scope>
    <source>
        <strain evidence="2">Red Deer</strain>
    </source>
</reference>